<dbReference type="AlphaFoldDB" id="A0A4P2R6J6"/>
<dbReference type="Proteomes" id="UP000295497">
    <property type="component" value="Chromosome"/>
</dbReference>
<sequence length="321" mass="35163">MTLFDAYFFVDWSASNKPTRLKPKKDTIWLGELVRGSALAERYHRTRSACVDDLLGRLRALTADGLRVLVGFDFAYGYPRGLAEALGLPSSVAPWARTWELLASRIADGANNESNRWRVASELNRALMPAARLVGPFWGCPLGAATATLKASKREGELAFPFLSRSGRSLPEWRHAEARARSKNPSVQSTWKLFTSGSVGSQALVGIPRVARIRHDAVLAPFSKVWPFETGFGPAPGPAAGPFVLHAEVWPVLFGTEVEAQIAADRELDILDQAQVRALCAWAERTDAAGELGRFFDRPADLPDPVVQDCVDEEGWILGLP</sequence>
<proteinExistence type="predicted"/>
<name>A0A4P2R6J6_SORCE</name>
<reference evidence="1 2" key="1">
    <citation type="submission" date="2015-09" db="EMBL/GenBank/DDBJ databases">
        <title>Sorangium comparison.</title>
        <authorList>
            <person name="Zaburannyi N."/>
            <person name="Bunk B."/>
            <person name="Overmann J."/>
            <person name="Mueller R."/>
        </authorList>
    </citation>
    <scope>NUCLEOTIDE SEQUENCE [LARGE SCALE GENOMIC DNA]</scope>
    <source>
        <strain evidence="1 2">So ce836</strain>
    </source>
</reference>
<gene>
    <name evidence="1" type="ORF">SOCE836_099030</name>
</gene>
<protein>
    <recommendedName>
        <fullName evidence="3">Cobalamin biosynthesis protein CbiG</fullName>
    </recommendedName>
</protein>
<organism evidence="1 2">
    <name type="scientific">Sorangium cellulosum</name>
    <name type="common">Polyangium cellulosum</name>
    <dbReference type="NCBI Taxonomy" id="56"/>
    <lineage>
        <taxon>Bacteria</taxon>
        <taxon>Pseudomonadati</taxon>
        <taxon>Myxococcota</taxon>
        <taxon>Polyangia</taxon>
        <taxon>Polyangiales</taxon>
        <taxon>Polyangiaceae</taxon>
        <taxon>Sorangium</taxon>
    </lineage>
</organism>
<dbReference type="RefSeq" id="WP_129580262.1">
    <property type="nucleotide sequence ID" value="NZ_CP012672.1"/>
</dbReference>
<evidence type="ECO:0008006" key="3">
    <source>
        <dbReference type="Google" id="ProtNLM"/>
    </source>
</evidence>
<accession>A0A4P2R6J6</accession>
<evidence type="ECO:0000313" key="1">
    <source>
        <dbReference type="EMBL" id="AUX37673.1"/>
    </source>
</evidence>
<evidence type="ECO:0000313" key="2">
    <source>
        <dbReference type="Proteomes" id="UP000295497"/>
    </source>
</evidence>
<dbReference type="EMBL" id="CP012672">
    <property type="protein sequence ID" value="AUX37673.1"/>
    <property type="molecule type" value="Genomic_DNA"/>
</dbReference>